<comment type="caution">
    <text evidence="1">The sequence shown here is derived from an EMBL/GenBank/DDBJ whole genome shotgun (WGS) entry which is preliminary data.</text>
</comment>
<accession>A0A2A4T8J3</accession>
<evidence type="ECO:0000313" key="1">
    <source>
        <dbReference type="EMBL" id="PCI29455.1"/>
    </source>
</evidence>
<dbReference type="AlphaFoldDB" id="A0A2A4T8J3"/>
<reference evidence="2" key="1">
    <citation type="submission" date="2017-08" db="EMBL/GenBank/DDBJ databases">
        <title>A dynamic microbial community with high functional redundancy inhabits the cold, oxic subseafloor aquifer.</title>
        <authorList>
            <person name="Tully B.J."/>
            <person name="Wheat C.G."/>
            <person name="Glazer B.T."/>
            <person name="Huber J.A."/>
        </authorList>
    </citation>
    <scope>NUCLEOTIDE SEQUENCE [LARGE SCALE GENOMIC DNA]</scope>
</reference>
<dbReference type="EMBL" id="NVSR01000014">
    <property type="protein sequence ID" value="PCI29455.1"/>
    <property type="molecule type" value="Genomic_DNA"/>
</dbReference>
<organism evidence="1 2">
    <name type="scientific">SAR324 cluster bacterium</name>
    <dbReference type="NCBI Taxonomy" id="2024889"/>
    <lineage>
        <taxon>Bacteria</taxon>
        <taxon>Deltaproteobacteria</taxon>
        <taxon>SAR324 cluster</taxon>
    </lineage>
</organism>
<dbReference type="Proteomes" id="UP000218113">
    <property type="component" value="Unassembled WGS sequence"/>
</dbReference>
<proteinExistence type="predicted"/>
<evidence type="ECO:0000313" key="2">
    <source>
        <dbReference type="Proteomes" id="UP000218113"/>
    </source>
</evidence>
<evidence type="ECO:0008006" key="3">
    <source>
        <dbReference type="Google" id="ProtNLM"/>
    </source>
</evidence>
<sequence length="189" mass="22060">MSIQLTPFQKNFTGIVKIDPQNEQHVLTFRKALFTAFYESQYSVFCRENYLYNTDRQEMDPGVSYYEVESFFYVKSGIPICGLSINYNSKKLFQCEKIGFNLSAREKQNTSEGLHFFYLGEPSNMLEASRAIKEIMVQALLEHESPFLFCTAPHPALLRFYRRMGLVKKDHILFQKSGTQSWLMRLTAD</sequence>
<protein>
    <recommendedName>
        <fullName evidence="3">N-acetyltransferase domain-containing protein</fullName>
    </recommendedName>
</protein>
<name>A0A2A4T8J3_9DELT</name>
<gene>
    <name evidence="1" type="ORF">COB67_04150</name>
</gene>